<keyword evidence="2" id="KW-1133">Transmembrane helix</keyword>
<sequence length="339" mass="36053">MTQETNRNTSASKGRHFGTSNSGKPTPRTPSRHAADPRRTATPRAHSRKEAPAPHRADSPQPRREQVRAPHATTGATARYAMQELPNTPIDTFSADPNMRSEASLDAPRPTPIDDTTAFATLGSGEGAVITNRETAGNTVNAVRDSHMGATQSRRLTAAAQKNVRSRKVRLQTNKRLFVGLGVAALVVVLIVGFLVIRAVNSANRLQDEGGRVERTAVAPGESVSYDDYSYSVQQGDDGTYSFVRTLGEGGDPLALFTLEGTPVQLILYDGAYLIPENLPDGTWDVVAYTMGDGSVTSQLADTDGNPITGEGTLASASLDGNELVLTDDSGAITRVPLN</sequence>
<dbReference type="Proteomes" id="UP000824078">
    <property type="component" value="Unassembled WGS sequence"/>
</dbReference>
<feature type="transmembrane region" description="Helical" evidence="2">
    <location>
        <begin position="177"/>
        <end position="197"/>
    </location>
</feature>
<evidence type="ECO:0000256" key="2">
    <source>
        <dbReference type="SAM" id="Phobius"/>
    </source>
</evidence>
<name>A0A9D1L5C6_9ACTN</name>
<evidence type="ECO:0000313" key="3">
    <source>
        <dbReference type="EMBL" id="HIU23947.1"/>
    </source>
</evidence>
<feature type="compositionally biased region" description="Polar residues" evidence="1">
    <location>
        <begin position="1"/>
        <end position="24"/>
    </location>
</feature>
<reference evidence="3" key="1">
    <citation type="submission" date="2020-10" db="EMBL/GenBank/DDBJ databases">
        <authorList>
            <person name="Gilroy R."/>
        </authorList>
    </citation>
    <scope>NUCLEOTIDE SEQUENCE</scope>
    <source>
        <strain evidence="3">ChiHjej12B11-29160</strain>
    </source>
</reference>
<comment type="caution">
    <text evidence="3">The sequence shown here is derived from an EMBL/GenBank/DDBJ whole genome shotgun (WGS) entry which is preliminary data.</text>
</comment>
<accession>A0A9D1L5C6</accession>
<feature type="region of interest" description="Disordered" evidence="1">
    <location>
        <begin position="1"/>
        <end position="112"/>
    </location>
</feature>
<gene>
    <name evidence="3" type="ORF">IAD17_03390</name>
</gene>
<keyword evidence="2" id="KW-0472">Membrane</keyword>
<proteinExistence type="predicted"/>
<dbReference type="EMBL" id="DVMQ01000011">
    <property type="protein sequence ID" value="HIU23947.1"/>
    <property type="molecule type" value="Genomic_DNA"/>
</dbReference>
<keyword evidence="2" id="KW-0812">Transmembrane</keyword>
<evidence type="ECO:0000256" key="1">
    <source>
        <dbReference type="SAM" id="MobiDB-lite"/>
    </source>
</evidence>
<feature type="compositionally biased region" description="Basic and acidic residues" evidence="1">
    <location>
        <begin position="48"/>
        <end position="68"/>
    </location>
</feature>
<reference evidence="3" key="2">
    <citation type="journal article" date="2021" name="PeerJ">
        <title>Extensive microbial diversity within the chicken gut microbiome revealed by metagenomics and culture.</title>
        <authorList>
            <person name="Gilroy R."/>
            <person name="Ravi A."/>
            <person name="Getino M."/>
            <person name="Pursley I."/>
            <person name="Horton D.L."/>
            <person name="Alikhan N.F."/>
            <person name="Baker D."/>
            <person name="Gharbi K."/>
            <person name="Hall N."/>
            <person name="Watson M."/>
            <person name="Adriaenssens E.M."/>
            <person name="Foster-Nyarko E."/>
            <person name="Jarju S."/>
            <person name="Secka A."/>
            <person name="Antonio M."/>
            <person name="Oren A."/>
            <person name="Chaudhuri R.R."/>
            <person name="La Ragione R."/>
            <person name="Hildebrand F."/>
            <person name="Pallen M.J."/>
        </authorList>
    </citation>
    <scope>NUCLEOTIDE SEQUENCE</scope>
    <source>
        <strain evidence="3">ChiHjej12B11-29160</strain>
    </source>
</reference>
<evidence type="ECO:0000313" key="4">
    <source>
        <dbReference type="Proteomes" id="UP000824078"/>
    </source>
</evidence>
<protein>
    <submittedName>
        <fullName evidence="3">Uncharacterized protein</fullName>
    </submittedName>
</protein>
<dbReference type="AlphaFoldDB" id="A0A9D1L5C6"/>
<organism evidence="3 4">
    <name type="scientific">Candidatus Coprovicinus avistercoris</name>
    <dbReference type="NCBI Taxonomy" id="2840754"/>
    <lineage>
        <taxon>Bacteria</taxon>
        <taxon>Bacillati</taxon>
        <taxon>Actinomycetota</taxon>
        <taxon>Coriobacteriia</taxon>
        <taxon>Coriobacteriales</taxon>
        <taxon>Coriobacteriaceae</taxon>
        <taxon>Coriobacteriaceae incertae sedis</taxon>
        <taxon>Candidatus Coprovicinus</taxon>
    </lineage>
</organism>